<dbReference type="InterPro" id="IPR005625">
    <property type="entry name" value="PepSY-ass_TM"/>
</dbReference>
<gene>
    <name evidence="2" type="ORF">CXK91_12960</name>
</gene>
<keyword evidence="1" id="KW-0812">Transmembrane</keyword>
<dbReference type="OrthoDB" id="9776609at2"/>
<dbReference type="PANTHER" id="PTHR34219">
    <property type="entry name" value="IRON-REGULATED INNER MEMBRANE PROTEIN-RELATED"/>
    <property type="match status" value="1"/>
</dbReference>
<feature type="transmembrane region" description="Helical" evidence="1">
    <location>
        <begin position="378"/>
        <end position="401"/>
    </location>
</feature>
<sequence length="513" mass="56934">MFSNLRQAMLWMHSVLGLAFTGLLFVVFFMGSLALYDRELDRWMLPQTRLPTAAAELSLDGHVLPMVESLIAGQALEQWFIELPSSRVPPLRLQTWDLQGKGQSRFIDPGTGHVLETTASQGGDFFYRFHYTLHLEVGRLGLLLVGLASMAGLLVIIAGLLIHVRLFKDFFSFRPDKIPRRLLDLHNLSGVFALPFFLTLLLSGLVISFPHYLPAGMLATYQEQAGELASEARDLFSRPASGQAGSLASLDDMAEQTRAIWQGGEPAFIRVWHPGDALAYVEISRSLASRVSQDADTLYFDGPSGRLLHQARLKPAASIYSLLAGLHVAYFQQPLLRALYFLAGVSCCLVLASGLLYWTEKRRLRLPQGRAGLRMAEVLAACLITGLPLATLAMLVSNRLLPESLVQRASWEQWLFFATWLVAAVHALFMVCRSSESRAPWRSQCAAIAMLALVTLLLNGITTGDYLWRSLSQSHWAVAGVDGGLLLSAWLAAYTWLRLGRPRRLHYKALEDA</sequence>
<feature type="transmembrane region" description="Helical" evidence="1">
    <location>
        <begin position="444"/>
        <end position="462"/>
    </location>
</feature>
<feature type="transmembrane region" description="Helical" evidence="1">
    <location>
        <begin position="338"/>
        <end position="358"/>
    </location>
</feature>
<dbReference type="Pfam" id="PF03929">
    <property type="entry name" value="PepSY_TM"/>
    <property type="match status" value="1"/>
</dbReference>
<keyword evidence="1" id="KW-1133">Transmembrane helix</keyword>
<comment type="caution">
    <text evidence="2">The sequence shown here is derived from an EMBL/GenBank/DDBJ whole genome shotgun (WGS) entry which is preliminary data.</text>
</comment>
<feature type="transmembrane region" description="Helical" evidence="1">
    <location>
        <begin position="12"/>
        <end position="36"/>
    </location>
</feature>
<evidence type="ECO:0000313" key="3">
    <source>
        <dbReference type="Proteomes" id="UP000237068"/>
    </source>
</evidence>
<evidence type="ECO:0000313" key="2">
    <source>
        <dbReference type="EMBL" id="POH82243.1"/>
    </source>
</evidence>
<organism evidence="2 3">
    <name type="scientific">Stutzerimonas stutzeri</name>
    <name type="common">Pseudomonas stutzeri</name>
    <dbReference type="NCBI Taxonomy" id="316"/>
    <lineage>
        <taxon>Bacteria</taxon>
        <taxon>Pseudomonadati</taxon>
        <taxon>Pseudomonadota</taxon>
        <taxon>Gammaproteobacteria</taxon>
        <taxon>Pseudomonadales</taxon>
        <taxon>Pseudomonadaceae</taxon>
        <taxon>Stutzerimonas</taxon>
    </lineage>
</organism>
<dbReference type="Proteomes" id="UP000237068">
    <property type="component" value="Unassembled WGS sequence"/>
</dbReference>
<accession>A0A2S4AL86</accession>
<keyword evidence="1" id="KW-0472">Membrane</keyword>
<dbReference type="RefSeq" id="WP_103456549.1">
    <property type="nucleotide sequence ID" value="NZ_JAMOHQ010000002.1"/>
</dbReference>
<proteinExistence type="predicted"/>
<feature type="transmembrane region" description="Helical" evidence="1">
    <location>
        <begin position="474"/>
        <end position="497"/>
    </location>
</feature>
<feature type="transmembrane region" description="Helical" evidence="1">
    <location>
        <begin position="187"/>
        <end position="209"/>
    </location>
</feature>
<dbReference type="PANTHER" id="PTHR34219:SF4">
    <property type="entry name" value="PEPSY DOMAIN-CONTAINING PROTEIN"/>
    <property type="match status" value="1"/>
</dbReference>
<feature type="transmembrane region" description="Helical" evidence="1">
    <location>
        <begin position="140"/>
        <end position="167"/>
    </location>
</feature>
<dbReference type="AlphaFoldDB" id="A0A2S4AL86"/>
<name>A0A2S4AL86_STUST</name>
<feature type="transmembrane region" description="Helical" evidence="1">
    <location>
        <begin position="413"/>
        <end position="432"/>
    </location>
</feature>
<dbReference type="EMBL" id="PPXG01000005">
    <property type="protein sequence ID" value="POH82243.1"/>
    <property type="molecule type" value="Genomic_DNA"/>
</dbReference>
<reference evidence="2 3" key="1">
    <citation type="submission" date="2018-01" db="EMBL/GenBank/DDBJ databases">
        <title>Denitrification phenotypes of diverse strains of Pseudomonas stutzeri.</title>
        <authorList>
            <person name="Milligan D.A."/>
            <person name="Bergaust L."/>
            <person name="Bakken L.R."/>
            <person name="Frostegard A."/>
        </authorList>
    </citation>
    <scope>NUCLEOTIDE SEQUENCE [LARGE SCALE GENOMIC DNA]</scope>
    <source>
        <strain evidence="2 3">24a13</strain>
    </source>
</reference>
<evidence type="ECO:0000256" key="1">
    <source>
        <dbReference type="SAM" id="Phobius"/>
    </source>
</evidence>
<protein>
    <submittedName>
        <fullName evidence="2">PepSY domain-containing protein</fullName>
    </submittedName>
</protein>